<dbReference type="Gene3D" id="1.10.760.10">
    <property type="entry name" value="Cytochrome c-like domain"/>
    <property type="match status" value="2"/>
</dbReference>
<evidence type="ECO:0000313" key="22">
    <source>
        <dbReference type="EMBL" id="MTD17352.1"/>
    </source>
</evidence>
<keyword evidence="11 17" id="KW-1278">Translocase</keyword>
<evidence type="ECO:0000256" key="19">
    <source>
        <dbReference type="PIRSR" id="PIRSR000007-51"/>
    </source>
</evidence>
<evidence type="ECO:0000256" key="9">
    <source>
        <dbReference type="ARBA" id="ARBA00022723"/>
    </source>
</evidence>
<evidence type="ECO:0000256" key="10">
    <source>
        <dbReference type="ARBA" id="ARBA00022737"/>
    </source>
</evidence>
<dbReference type="PIRSF" id="PIRSF000007">
    <property type="entry name" value="Ubiq_cycred_cyc"/>
    <property type="match status" value="1"/>
</dbReference>
<feature type="binding site" description="axial binding residue" evidence="19">
    <location>
        <position position="152"/>
    </location>
    <ligand>
        <name>heme c</name>
        <dbReference type="ChEBI" id="CHEBI:61717"/>
        <label>2</label>
    </ligand>
    <ligandPart>
        <name>Fe</name>
        <dbReference type="ChEBI" id="CHEBI:18248"/>
    </ligandPart>
</feature>
<feature type="chain" id="PRO_5029800807" description="Cytochrome bc1 complex cytochrome c subunit" evidence="20">
    <location>
        <begin position="23"/>
        <end position="254"/>
    </location>
</feature>
<gene>
    <name evidence="22" type="ORF">GIS00_25810</name>
</gene>
<dbReference type="GO" id="GO:0005506">
    <property type="term" value="F:iron ion binding"/>
    <property type="evidence" value="ECO:0007669"/>
    <property type="project" value="UniProtKB-UniRule"/>
</dbReference>
<evidence type="ECO:0000256" key="16">
    <source>
        <dbReference type="ARBA" id="ARBA00029351"/>
    </source>
</evidence>
<evidence type="ECO:0000256" key="6">
    <source>
        <dbReference type="ARBA" id="ARBA00022617"/>
    </source>
</evidence>
<evidence type="ECO:0000256" key="14">
    <source>
        <dbReference type="ARBA" id="ARBA00023004"/>
    </source>
</evidence>
<evidence type="ECO:0000313" key="23">
    <source>
        <dbReference type="Proteomes" id="UP000460221"/>
    </source>
</evidence>
<feature type="binding site" description="covalent" evidence="18">
    <location>
        <position position="55"/>
    </location>
    <ligand>
        <name>heme c</name>
        <dbReference type="ChEBI" id="CHEBI:61717"/>
        <label>1</label>
    </ligand>
</feature>
<comment type="catalytic activity">
    <reaction evidence="16 17">
        <text>a quinol + 2 Fe(III)-[cytochrome c](out) = a quinone + 2 Fe(II)-[cytochrome c](out) + 2 H(+)(out)</text>
        <dbReference type="Rhea" id="RHEA:11484"/>
        <dbReference type="Rhea" id="RHEA-COMP:10350"/>
        <dbReference type="Rhea" id="RHEA-COMP:14399"/>
        <dbReference type="ChEBI" id="CHEBI:15378"/>
        <dbReference type="ChEBI" id="CHEBI:24646"/>
        <dbReference type="ChEBI" id="CHEBI:29033"/>
        <dbReference type="ChEBI" id="CHEBI:29034"/>
        <dbReference type="ChEBI" id="CHEBI:132124"/>
        <dbReference type="EC" id="7.1.1.8"/>
    </reaction>
</comment>
<comment type="subunit">
    <text evidence="17">The cytochrome bc1 complex is composed of a cytochrome b (QcrB), the Rieske iron-sulfur protein (QcrA) and a diheme cytochrome c (QcrC) subunit.</text>
</comment>
<evidence type="ECO:0000259" key="21">
    <source>
        <dbReference type="PROSITE" id="PS51007"/>
    </source>
</evidence>
<keyword evidence="10" id="KW-0677">Repeat</keyword>
<keyword evidence="9 17" id="KW-0479">Metal-binding</keyword>
<evidence type="ECO:0000256" key="11">
    <source>
        <dbReference type="ARBA" id="ARBA00022967"/>
    </source>
</evidence>
<dbReference type="PANTHER" id="PTHR33751:SF13">
    <property type="entry name" value="CYTOCHROME BC1 COMPLEX CYTOCHROME C SUBUNIT"/>
    <property type="match status" value="1"/>
</dbReference>
<accession>A0A7K1FT70</accession>
<dbReference type="GO" id="GO:0008121">
    <property type="term" value="F:quinol-cytochrome-c reductase activity"/>
    <property type="evidence" value="ECO:0007669"/>
    <property type="project" value="UniProtKB-UniRule"/>
</dbReference>
<evidence type="ECO:0000256" key="5">
    <source>
        <dbReference type="ARBA" id="ARBA00022475"/>
    </source>
</evidence>
<dbReference type="Pfam" id="PF00034">
    <property type="entry name" value="Cytochrom_C"/>
    <property type="match status" value="1"/>
</dbReference>
<keyword evidence="13 17" id="KW-1133">Transmembrane helix</keyword>
<keyword evidence="14 17" id="KW-0408">Iron</keyword>
<keyword evidence="15 17" id="KW-0472">Membrane</keyword>
<keyword evidence="4 17" id="KW-0813">Transport</keyword>
<feature type="domain" description="Cytochrome c" evidence="21">
    <location>
        <begin position="135"/>
        <end position="213"/>
    </location>
</feature>
<feature type="binding site" description="covalent" evidence="18">
    <location>
        <position position="52"/>
    </location>
    <ligand>
        <name>heme c</name>
        <dbReference type="ChEBI" id="CHEBI:61717"/>
        <label>1</label>
    </ligand>
</feature>
<dbReference type="InterPro" id="IPR036909">
    <property type="entry name" value="Cyt_c-like_dom_sf"/>
</dbReference>
<protein>
    <recommendedName>
        <fullName evidence="3 17">Cytochrome bc1 complex cytochrome c subunit</fullName>
        <ecNumber evidence="2 17">7.1.1.8</ecNumber>
    </recommendedName>
</protein>
<feature type="transmembrane region" description="Helical" evidence="17">
    <location>
        <begin position="233"/>
        <end position="251"/>
    </location>
</feature>
<dbReference type="InterPro" id="IPR050597">
    <property type="entry name" value="Cytochrome_c_Oxidase_Subunit"/>
</dbReference>
<comment type="subcellular location">
    <subcellularLocation>
        <location evidence="1 17">Cell membrane</location>
        <topology evidence="1 17">Multi-pass membrane protein</topology>
    </subcellularLocation>
</comment>
<sequence>MRRITGGLALLFALTAMGFAYAAVAPQPEAAAAASVDAETIAKGKQLYDSSCITCHGANLQGVLDRGPSLIGVGSAAVYFQVATGRMPAVENAAQMPRKEPFFDETEIAAIEAYVQSLGGGPELPTEEAALIDTAEVSKGGELYRLNCASCHNFTGQGGALSQGKYAPNLDQATDKEIYAAMLSGPENMPKFGDAQLTPEEKAAIVAFVQNNKATVDPGGYALGGFGPAPEGLVAFLVGMGAIVALTLWMGSRA</sequence>
<dbReference type="EMBL" id="WLYK01000018">
    <property type="protein sequence ID" value="MTD17352.1"/>
    <property type="molecule type" value="Genomic_DNA"/>
</dbReference>
<evidence type="ECO:0000256" key="2">
    <source>
        <dbReference type="ARBA" id="ARBA00012951"/>
    </source>
</evidence>
<reference evidence="22 23" key="1">
    <citation type="submission" date="2019-11" db="EMBL/GenBank/DDBJ databases">
        <authorList>
            <person name="Jiang L.-Q."/>
        </authorList>
    </citation>
    <scope>NUCLEOTIDE SEQUENCE [LARGE SCALE GENOMIC DNA]</scope>
    <source>
        <strain evidence="22 23">YIM 132087</strain>
    </source>
</reference>
<keyword evidence="8 17" id="KW-0812">Transmembrane</keyword>
<comment type="PTM">
    <text evidence="18">Binds 2 heme c groups covalently per subunit.</text>
</comment>
<feature type="binding site" description="covalent" evidence="18">
    <location>
        <position position="148"/>
    </location>
    <ligand>
        <name>heme c</name>
        <dbReference type="ChEBI" id="CHEBI:61717"/>
        <label>2</label>
    </ligand>
</feature>
<evidence type="ECO:0000256" key="20">
    <source>
        <dbReference type="SAM" id="SignalP"/>
    </source>
</evidence>
<comment type="caution">
    <text evidence="22">The sequence shown here is derived from an EMBL/GenBank/DDBJ whole genome shotgun (WGS) entry which is preliminary data.</text>
</comment>
<evidence type="ECO:0000256" key="3">
    <source>
        <dbReference type="ARBA" id="ARBA00017819"/>
    </source>
</evidence>
<dbReference type="AlphaFoldDB" id="A0A7K1FT70"/>
<name>A0A7K1FT70_9ACTN</name>
<dbReference type="Pfam" id="PF13442">
    <property type="entry name" value="Cytochrome_CBB3"/>
    <property type="match status" value="1"/>
</dbReference>
<feature type="domain" description="Cytochrome c" evidence="21">
    <location>
        <begin position="39"/>
        <end position="119"/>
    </location>
</feature>
<comment type="caution">
    <text evidence="17">Lacks conserved residue(s) required for the propagation of feature annotation.</text>
</comment>
<keyword evidence="12 17" id="KW-0249">Electron transport</keyword>
<evidence type="ECO:0000256" key="1">
    <source>
        <dbReference type="ARBA" id="ARBA00004651"/>
    </source>
</evidence>
<evidence type="ECO:0000256" key="7">
    <source>
        <dbReference type="ARBA" id="ARBA00022660"/>
    </source>
</evidence>
<dbReference type="Proteomes" id="UP000460221">
    <property type="component" value="Unassembled WGS sequence"/>
</dbReference>
<dbReference type="InterPro" id="IPR009056">
    <property type="entry name" value="Cyt_c-like_dom"/>
</dbReference>
<dbReference type="InterPro" id="IPR009152">
    <property type="entry name" value="bc1_cytC-su"/>
</dbReference>
<dbReference type="GO" id="GO:0020037">
    <property type="term" value="F:heme binding"/>
    <property type="evidence" value="ECO:0007669"/>
    <property type="project" value="UniProtKB-UniRule"/>
</dbReference>
<organism evidence="22 23">
    <name type="scientific">Nakamurella alba</name>
    <dbReference type="NCBI Taxonomy" id="2665158"/>
    <lineage>
        <taxon>Bacteria</taxon>
        <taxon>Bacillati</taxon>
        <taxon>Actinomycetota</taxon>
        <taxon>Actinomycetes</taxon>
        <taxon>Nakamurellales</taxon>
        <taxon>Nakamurellaceae</taxon>
        <taxon>Nakamurella</taxon>
    </lineage>
</organism>
<evidence type="ECO:0000256" key="8">
    <source>
        <dbReference type="ARBA" id="ARBA00022692"/>
    </source>
</evidence>
<evidence type="ECO:0000256" key="18">
    <source>
        <dbReference type="PIRSR" id="PIRSR000007-50"/>
    </source>
</evidence>
<dbReference type="GO" id="GO:0005886">
    <property type="term" value="C:plasma membrane"/>
    <property type="evidence" value="ECO:0007669"/>
    <property type="project" value="UniProtKB-SubCell"/>
</dbReference>
<keyword evidence="5 17" id="KW-1003">Cell membrane</keyword>
<evidence type="ECO:0000256" key="4">
    <source>
        <dbReference type="ARBA" id="ARBA00022448"/>
    </source>
</evidence>
<proteinExistence type="predicted"/>
<keyword evidence="23" id="KW-1185">Reference proteome</keyword>
<dbReference type="EC" id="7.1.1.8" evidence="2 17"/>
<feature type="binding site" description="covalent" evidence="18">
    <location>
        <position position="151"/>
    </location>
    <ligand>
        <name>heme c</name>
        <dbReference type="ChEBI" id="CHEBI:61717"/>
        <label>2</label>
    </ligand>
</feature>
<keyword evidence="20" id="KW-0732">Signal</keyword>
<evidence type="ECO:0000256" key="17">
    <source>
        <dbReference type="PIRNR" id="PIRNR000007"/>
    </source>
</evidence>
<dbReference type="SUPFAM" id="SSF46626">
    <property type="entry name" value="Cytochrome c"/>
    <property type="match status" value="2"/>
</dbReference>
<keyword evidence="6 17" id="KW-0349">Heme</keyword>
<keyword evidence="7 17" id="KW-0679">Respiratory chain</keyword>
<evidence type="ECO:0000256" key="13">
    <source>
        <dbReference type="ARBA" id="ARBA00022989"/>
    </source>
</evidence>
<evidence type="ECO:0000256" key="15">
    <source>
        <dbReference type="ARBA" id="ARBA00023136"/>
    </source>
</evidence>
<dbReference type="PROSITE" id="PS51007">
    <property type="entry name" value="CYTC"/>
    <property type="match status" value="2"/>
</dbReference>
<feature type="signal peptide" evidence="20">
    <location>
        <begin position="1"/>
        <end position="22"/>
    </location>
</feature>
<evidence type="ECO:0000256" key="12">
    <source>
        <dbReference type="ARBA" id="ARBA00022982"/>
    </source>
</evidence>
<dbReference type="PANTHER" id="PTHR33751">
    <property type="entry name" value="CBB3-TYPE CYTOCHROME C OXIDASE SUBUNIT FIXP"/>
    <property type="match status" value="1"/>
</dbReference>
<feature type="binding site" description="axial binding residue" evidence="19">
    <location>
        <position position="56"/>
    </location>
    <ligand>
        <name>heme c</name>
        <dbReference type="ChEBI" id="CHEBI:61717"/>
        <label>1</label>
    </ligand>
    <ligandPart>
        <name>Fe</name>
        <dbReference type="ChEBI" id="CHEBI:18248"/>
    </ligandPart>
</feature>